<organism evidence="8 9">
    <name type="scientific">Natronospirillum operosum</name>
    <dbReference type="NCBI Taxonomy" id="2759953"/>
    <lineage>
        <taxon>Bacteria</taxon>
        <taxon>Pseudomonadati</taxon>
        <taxon>Pseudomonadota</taxon>
        <taxon>Gammaproteobacteria</taxon>
        <taxon>Oceanospirillales</taxon>
        <taxon>Natronospirillaceae</taxon>
        <taxon>Natronospirillum</taxon>
    </lineage>
</organism>
<dbReference type="CDD" id="cd13553">
    <property type="entry name" value="PBP2_NrtA_CpmA_like"/>
    <property type="match status" value="1"/>
</dbReference>
<evidence type="ECO:0000256" key="6">
    <source>
        <dbReference type="ARBA" id="ARBA00023136"/>
    </source>
</evidence>
<keyword evidence="9" id="KW-1185">Reference proteome</keyword>
<comment type="subcellular location">
    <subcellularLocation>
        <location evidence="1">Endomembrane system</location>
    </subcellularLocation>
</comment>
<dbReference type="Pfam" id="PF13379">
    <property type="entry name" value="NMT1_2"/>
    <property type="match status" value="1"/>
</dbReference>
<evidence type="ECO:0000256" key="5">
    <source>
        <dbReference type="ARBA" id="ARBA00022729"/>
    </source>
</evidence>
<accession>A0A4Z0WEJ1</accession>
<dbReference type="PANTHER" id="PTHR30024:SF7">
    <property type="entry name" value="NITRATE_NITRITE BINDING PROTEIN NRTA"/>
    <property type="match status" value="1"/>
</dbReference>
<dbReference type="SUPFAM" id="SSF53850">
    <property type="entry name" value="Periplasmic binding protein-like II"/>
    <property type="match status" value="1"/>
</dbReference>
<dbReference type="InterPro" id="IPR044527">
    <property type="entry name" value="NrtA/CpmA_ABC-bd_dom"/>
</dbReference>
<dbReference type="GO" id="GO:0012505">
    <property type="term" value="C:endomembrane system"/>
    <property type="evidence" value="ECO:0007669"/>
    <property type="project" value="UniProtKB-SubCell"/>
</dbReference>
<dbReference type="EMBL" id="SRMF01000001">
    <property type="protein sequence ID" value="TGG95450.1"/>
    <property type="molecule type" value="Genomic_DNA"/>
</dbReference>
<keyword evidence="5" id="KW-0732">Signal</keyword>
<dbReference type="OrthoDB" id="9789215at2"/>
<dbReference type="AlphaFoldDB" id="A0A4Z0WEJ1"/>
<evidence type="ECO:0000256" key="4">
    <source>
        <dbReference type="ARBA" id="ARBA00022519"/>
    </source>
</evidence>
<protein>
    <submittedName>
        <fullName evidence="8">Nitrate ABC transporter substrate-binding protein</fullName>
    </submittedName>
</protein>
<dbReference type="PANTHER" id="PTHR30024">
    <property type="entry name" value="ALIPHATIC SULFONATES-BINDING PROTEIN-RELATED"/>
    <property type="match status" value="1"/>
</dbReference>
<proteinExistence type="inferred from homology"/>
<evidence type="ECO:0000313" key="9">
    <source>
        <dbReference type="Proteomes" id="UP000297475"/>
    </source>
</evidence>
<dbReference type="NCBIfam" id="TIGR01409">
    <property type="entry name" value="TAT_signal_seq"/>
    <property type="match status" value="1"/>
</dbReference>
<keyword evidence="4" id="KW-0997">Cell inner membrane</keyword>
<evidence type="ECO:0000256" key="3">
    <source>
        <dbReference type="ARBA" id="ARBA00022475"/>
    </source>
</evidence>
<dbReference type="Gene3D" id="3.40.190.10">
    <property type="entry name" value="Periplasmic binding protein-like II"/>
    <property type="match status" value="2"/>
</dbReference>
<keyword evidence="2" id="KW-0813">Transport</keyword>
<comment type="similarity">
    <text evidence="7">Belongs to the CmpA/NrtA family.</text>
</comment>
<name>A0A4Z0WEJ1_9GAMM</name>
<dbReference type="Proteomes" id="UP000297475">
    <property type="component" value="Unassembled WGS sequence"/>
</dbReference>
<evidence type="ECO:0000256" key="1">
    <source>
        <dbReference type="ARBA" id="ARBA00004308"/>
    </source>
</evidence>
<keyword evidence="6" id="KW-0472">Membrane</keyword>
<keyword evidence="3" id="KW-1003">Cell membrane</keyword>
<sequence>MGVFFGSKKVKHTDKQQGITRRDVVKGLSAAAAGTAIGGLLPGLGSLSMASTNGSPETTTARLGFIALTDAAPLFVALEKGFFAAHGMPDVEVLKQSSWGATRDNLVLGSRRGGIDGGHILTPMPYLMSSGAMSDQVDVSIIARLNLAGQCISVGNEYLDLEVGTDTSQFAEALAAKRAGGDEVRAAMTFPGGTHDLWIRYWMAAGGINPNSDIATIVVPPAQMVANMRVGSMDTFCVCEPWNHQLINQGIGYTANTTGELWHNHPEKALCLRNDYIEANPNATRAILMAVMEAQIYCEQPENKEEVAQICSRRRWIHAPYADIIDRMQGNFDYGTGRVVENHPDQMRYWNDHASYPFRSHDLWFLIENQRWGYLPQDFDNQALIDRVNREDIWREAAAELGVASADIPDSTSRGIETFFDGKVFDPEDPQAYLDSLEIKRMS</sequence>
<dbReference type="PROSITE" id="PS51318">
    <property type="entry name" value="TAT"/>
    <property type="match status" value="1"/>
</dbReference>
<evidence type="ECO:0000256" key="7">
    <source>
        <dbReference type="ARBA" id="ARBA00024031"/>
    </source>
</evidence>
<reference evidence="8 9" key="1">
    <citation type="submission" date="2019-04" db="EMBL/GenBank/DDBJ databases">
        <title>Natronospirillum operosus gen. nov., sp. nov., a haloalkaliphilic satellite isolated from decaying biomass of laboratory culture of cyanobacterium Geitlerinema sp. and proposal of Natronospirillaceae fam. nov. and Saccharospirillaceae fam. nov.</title>
        <authorList>
            <person name="Kevbrin V."/>
            <person name="Boltyanskaya Y."/>
            <person name="Koziaeva V."/>
            <person name="Grouzdev D.S."/>
            <person name="Park M."/>
            <person name="Cho J."/>
        </authorList>
    </citation>
    <scope>NUCLEOTIDE SEQUENCE [LARGE SCALE GENOMIC DNA]</scope>
    <source>
        <strain evidence="8 9">G-116</strain>
    </source>
</reference>
<gene>
    <name evidence="8" type="ORF">E4656_03225</name>
</gene>
<dbReference type="InterPro" id="IPR019546">
    <property type="entry name" value="TAT_signal_bac_arc"/>
</dbReference>
<evidence type="ECO:0000313" key="8">
    <source>
        <dbReference type="EMBL" id="TGG95450.1"/>
    </source>
</evidence>
<comment type="caution">
    <text evidence="8">The sequence shown here is derived from an EMBL/GenBank/DDBJ whole genome shotgun (WGS) entry which is preliminary data.</text>
</comment>
<evidence type="ECO:0000256" key="2">
    <source>
        <dbReference type="ARBA" id="ARBA00022448"/>
    </source>
</evidence>
<dbReference type="InterPro" id="IPR006311">
    <property type="entry name" value="TAT_signal"/>
</dbReference>